<organism evidence="4 5">
    <name type="scientific">Pelagicoccus mobilis</name>
    <dbReference type="NCBI Taxonomy" id="415221"/>
    <lineage>
        <taxon>Bacteria</taxon>
        <taxon>Pseudomonadati</taxon>
        <taxon>Verrucomicrobiota</taxon>
        <taxon>Opitutia</taxon>
        <taxon>Puniceicoccales</taxon>
        <taxon>Pelagicoccaceae</taxon>
        <taxon>Pelagicoccus</taxon>
    </lineage>
</organism>
<dbReference type="GO" id="GO:0006508">
    <property type="term" value="P:proteolysis"/>
    <property type="evidence" value="ECO:0007669"/>
    <property type="project" value="InterPro"/>
</dbReference>
<dbReference type="Pfam" id="PF00326">
    <property type="entry name" value="Peptidase_S9"/>
    <property type="match status" value="1"/>
</dbReference>
<dbReference type="Gene3D" id="3.40.50.1820">
    <property type="entry name" value="alpha/beta hydrolase"/>
    <property type="match status" value="1"/>
</dbReference>
<proteinExistence type="predicted"/>
<feature type="domain" description="Peptidase S9 prolyl oligopeptidase catalytic" evidence="2">
    <location>
        <begin position="192"/>
        <end position="262"/>
    </location>
</feature>
<comment type="caution">
    <text evidence="4">The sequence shown here is derived from an EMBL/GenBank/DDBJ whole genome shotgun (WGS) entry which is preliminary data.</text>
</comment>
<dbReference type="Pfam" id="PF20434">
    <property type="entry name" value="BD-FAE"/>
    <property type="match status" value="1"/>
</dbReference>
<reference evidence="4" key="1">
    <citation type="submission" date="2021-01" db="EMBL/GenBank/DDBJ databases">
        <title>Modified the classification status of verrucomicrobia.</title>
        <authorList>
            <person name="Feng X."/>
        </authorList>
    </citation>
    <scope>NUCLEOTIDE SEQUENCE</scope>
    <source>
        <strain evidence="4">KCTC 13126</strain>
    </source>
</reference>
<dbReference type="Proteomes" id="UP000617628">
    <property type="component" value="Unassembled WGS sequence"/>
</dbReference>
<dbReference type="PANTHER" id="PTHR48081:SF6">
    <property type="entry name" value="PEPTIDASE S9 PROLYL OLIGOPEPTIDASE CATALYTIC DOMAIN-CONTAINING PROTEIN"/>
    <property type="match status" value="1"/>
</dbReference>
<dbReference type="InterPro" id="IPR001375">
    <property type="entry name" value="Peptidase_S9_cat"/>
</dbReference>
<evidence type="ECO:0000259" key="2">
    <source>
        <dbReference type="Pfam" id="PF00326"/>
    </source>
</evidence>
<evidence type="ECO:0000313" key="4">
    <source>
        <dbReference type="EMBL" id="MBK1878511.1"/>
    </source>
</evidence>
<evidence type="ECO:0000256" key="1">
    <source>
        <dbReference type="ARBA" id="ARBA00022801"/>
    </source>
</evidence>
<accession>A0A934VM61</accession>
<keyword evidence="1 4" id="KW-0378">Hydrolase</keyword>
<keyword evidence="5" id="KW-1185">Reference proteome</keyword>
<dbReference type="EMBL" id="JAENIL010000031">
    <property type="protein sequence ID" value="MBK1878511.1"/>
    <property type="molecule type" value="Genomic_DNA"/>
</dbReference>
<dbReference type="SUPFAM" id="SSF53474">
    <property type="entry name" value="alpha/beta-Hydrolases"/>
    <property type="match status" value="1"/>
</dbReference>
<dbReference type="InterPro" id="IPR029058">
    <property type="entry name" value="AB_hydrolase_fold"/>
</dbReference>
<evidence type="ECO:0000259" key="3">
    <source>
        <dbReference type="Pfam" id="PF20434"/>
    </source>
</evidence>
<sequence length="271" mass="29903">MKLTKFESPLWNGDVPVPHDTNLVETHYFQPDTEAYKDVATPLLSLQLIESSSALPTVLVCPGGGYDILAWDKEGTEIADWLNSLGFSAAILKYRTSQNRVGALQDAQRAMGILRSKAQEWNLDQQQIGILGFSAGAHLSVNLCSNYNSRSYSAVDEADLLSCLPDFALLVYPAYLADEKLQLCEGLAVTSKTPPSFIVHTQDDPIPVTNAIAYYLELQRQNVPSELHIFPHGGHGYGIRPSEHAVSGWHELAKDWLQRRVQKPEPATAST</sequence>
<dbReference type="InterPro" id="IPR049492">
    <property type="entry name" value="BD-FAE-like_dom"/>
</dbReference>
<gene>
    <name evidence="4" type="ORF">JIN87_16640</name>
</gene>
<protein>
    <submittedName>
        <fullName evidence="4">Alpha/beta hydrolase</fullName>
    </submittedName>
</protein>
<feature type="domain" description="BD-FAE-like" evidence="3">
    <location>
        <begin position="52"/>
        <end position="143"/>
    </location>
</feature>
<dbReference type="InterPro" id="IPR050300">
    <property type="entry name" value="GDXG_lipolytic_enzyme"/>
</dbReference>
<evidence type="ECO:0000313" key="5">
    <source>
        <dbReference type="Proteomes" id="UP000617628"/>
    </source>
</evidence>
<name>A0A934VM61_9BACT</name>
<dbReference type="GO" id="GO:0008236">
    <property type="term" value="F:serine-type peptidase activity"/>
    <property type="evidence" value="ECO:0007669"/>
    <property type="project" value="InterPro"/>
</dbReference>
<dbReference type="PANTHER" id="PTHR48081">
    <property type="entry name" value="AB HYDROLASE SUPERFAMILY PROTEIN C4A8.06C"/>
    <property type="match status" value="1"/>
</dbReference>
<dbReference type="AlphaFoldDB" id="A0A934VM61"/>
<dbReference type="RefSeq" id="WP_200356723.1">
    <property type="nucleotide sequence ID" value="NZ_JAENIL010000031.1"/>
</dbReference>